<organism evidence="1 2">
    <name type="scientific">Dichomitus squalens</name>
    <dbReference type="NCBI Taxonomy" id="114155"/>
    <lineage>
        <taxon>Eukaryota</taxon>
        <taxon>Fungi</taxon>
        <taxon>Dikarya</taxon>
        <taxon>Basidiomycota</taxon>
        <taxon>Agaricomycotina</taxon>
        <taxon>Agaricomycetes</taxon>
        <taxon>Polyporales</taxon>
        <taxon>Polyporaceae</taxon>
        <taxon>Dichomitus</taxon>
    </lineage>
</organism>
<accession>A0A4Q9PMV0</accession>
<protein>
    <submittedName>
        <fullName evidence="1">Uncharacterized protein</fullName>
    </submittedName>
</protein>
<evidence type="ECO:0000313" key="1">
    <source>
        <dbReference type="EMBL" id="TBU55577.1"/>
    </source>
</evidence>
<keyword evidence="2" id="KW-1185">Reference proteome</keyword>
<sequence>MASTQNVQGDYYRVVRGFCLLSRPLYRPSKSRSDRSGAPGRAQELMFPDLHLLLVSPKRPCGGNSCNSRSIIKFAIPNPLGANTLHFPQGM</sequence>
<reference evidence="1 2" key="1">
    <citation type="submission" date="2019-01" db="EMBL/GenBank/DDBJ databases">
        <title>Draft genome sequences of three monokaryotic isolates of the white-rot basidiomycete fungus Dichomitus squalens.</title>
        <authorList>
            <consortium name="DOE Joint Genome Institute"/>
            <person name="Lopez S.C."/>
            <person name="Andreopoulos B."/>
            <person name="Pangilinan J."/>
            <person name="Lipzen A."/>
            <person name="Riley R."/>
            <person name="Ahrendt S."/>
            <person name="Ng V."/>
            <person name="Barry K."/>
            <person name="Daum C."/>
            <person name="Grigoriev I.V."/>
            <person name="Hilden K.S."/>
            <person name="Makela M.R."/>
            <person name="de Vries R.P."/>
        </authorList>
    </citation>
    <scope>NUCLEOTIDE SEQUENCE [LARGE SCALE GENOMIC DNA]</scope>
    <source>
        <strain evidence="1 2">CBS 464.89</strain>
    </source>
</reference>
<dbReference type="EMBL" id="ML145166">
    <property type="protein sequence ID" value="TBU55577.1"/>
    <property type="molecule type" value="Genomic_DNA"/>
</dbReference>
<dbReference type="AlphaFoldDB" id="A0A4Q9PMV0"/>
<proteinExistence type="predicted"/>
<dbReference type="Proteomes" id="UP000292082">
    <property type="component" value="Unassembled WGS sequence"/>
</dbReference>
<evidence type="ECO:0000313" key="2">
    <source>
        <dbReference type="Proteomes" id="UP000292082"/>
    </source>
</evidence>
<name>A0A4Q9PMV0_9APHY</name>
<gene>
    <name evidence="1" type="ORF">BD310DRAFT_678841</name>
</gene>